<evidence type="ECO:0000313" key="1">
    <source>
        <dbReference type="EMBL" id="QUH22259.1"/>
    </source>
</evidence>
<name>A0A8T8K2Z3_9EURY</name>
<dbReference type="OrthoDB" id="70849at2157"/>
<evidence type="ECO:0000313" key="2">
    <source>
        <dbReference type="Proteomes" id="UP000681041"/>
    </source>
</evidence>
<dbReference type="GeneID" id="64819098"/>
<dbReference type="EMBL" id="CP058560">
    <property type="protein sequence ID" value="QUH22259.1"/>
    <property type="molecule type" value="Genomic_DNA"/>
</dbReference>
<dbReference type="KEGG" id="meme:HYG87_00005"/>
<accession>A0A8T8K2Z3</accession>
<gene>
    <name evidence="1" type="ORF">HYG87_00005</name>
</gene>
<organism evidence="1 2">
    <name type="scientific">Methanobacterium alkalithermotolerans</name>
    <dbReference type="NCBI Taxonomy" id="2731220"/>
    <lineage>
        <taxon>Archaea</taxon>
        <taxon>Methanobacteriati</taxon>
        <taxon>Methanobacteriota</taxon>
        <taxon>Methanomada group</taxon>
        <taxon>Methanobacteria</taxon>
        <taxon>Methanobacteriales</taxon>
        <taxon>Methanobacteriaceae</taxon>
        <taxon>Methanobacterium</taxon>
    </lineage>
</organism>
<sequence>MSDFKKKFCPECGSSNIKWTIPQNWSLWECFNCGYVGPVVIDDEKMADEIKKHHDLKKKV</sequence>
<reference evidence="1" key="1">
    <citation type="submission" date="2020-07" db="EMBL/GenBank/DDBJ databases">
        <title>Methanobacterium. sp. MethCan genome.</title>
        <authorList>
            <person name="Postec A."/>
            <person name="Quemeneur M."/>
        </authorList>
    </citation>
    <scope>NUCLEOTIDE SEQUENCE</scope>
    <source>
        <strain evidence="1">MethCAN</strain>
    </source>
</reference>
<protein>
    <submittedName>
        <fullName evidence="1">Uncharacterized protein</fullName>
    </submittedName>
</protein>
<dbReference type="AlphaFoldDB" id="A0A8T8K2Z3"/>
<dbReference type="Proteomes" id="UP000681041">
    <property type="component" value="Chromosome"/>
</dbReference>
<proteinExistence type="predicted"/>
<dbReference type="RefSeq" id="WP_211533199.1">
    <property type="nucleotide sequence ID" value="NZ_CP058560.1"/>
</dbReference>
<keyword evidence="2" id="KW-1185">Reference proteome</keyword>